<dbReference type="Gene3D" id="1.10.1760.20">
    <property type="match status" value="1"/>
</dbReference>
<dbReference type="InterPro" id="IPR003784">
    <property type="entry name" value="BioY"/>
</dbReference>
<reference evidence="3" key="1">
    <citation type="submission" date="2021-01" db="EMBL/GenBank/DDBJ databases">
        <title>Whole genome shotgun sequence of Actinocatenispora rupis NBRC 107355.</title>
        <authorList>
            <person name="Komaki H."/>
            <person name="Tamura T."/>
        </authorList>
    </citation>
    <scope>NUCLEOTIDE SEQUENCE</scope>
    <source>
        <strain evidence="3">NBRC 107355</strain>
    </source>
</reference>
<keyword evidence="2" id="KW-0812">Transmembrane</keyword>
<dbReference type="Pfam" id="PF02632">
    <property type="entry name" value="BioY"/>
    <property type="match status" value="1"/>
</dbReference>
<dbReference type="AlphaFoldDB" id="A0A8J3NCX2"/>
<gene>
    <name evidence="3" type="primary">bioY</name>
    <name evidence="3" type="ORF">Aru02nite_53400</name>
</gene>
<dbReference type="PANTHER" id="PTHR34295">
    <property type="entry name" value="BIOTIN TRANSPORTER BIOY"/>
    <property type="match status" value="1"/>
</dbReference>
<feature type="transmembrane region" description="Helical" evidence="2">
    <location>
        <begin position="199"/>
        <end position="217"/>
    </location>
</feature>
<evidence type="ECO:0000256" key="2">
    <source>
        <dbReference type="SAM" id="Phobius"/>
    </source>
</evidence>
<evidence type="ECO:0000256" key="1">
    <source>
        <dbReference type="ARBA" id="ARBA00010692"/>
    </source>
</evidence>
<feature type="transmembrane region" description="Helical" evidence="2">
    <location>
        <begin position="163"/>
        <end position="193"/>
    </location>
</feature>
<accession>A0A8J3NCX2</accession>
<keyword evidence="2" id="KW-0472">Membrane</keyword>
<name>A0A8J3NCX2_9ACTN</name>
<evidence type="ECO:0000313" key="4">
    <source>
        <dbReference type="Proteomes" id="UP000612808"/>
    </source>
</evidence>
<dbReference type="GO" id="GO:0005886">
    <property type="term" value="C:plasma membrane"/>
    <property type="evidence" value="ECO:0007669"/>
    <property type="project" value="InterPro"/>
</dbReference>
<keyword evidence="2" id="KW-1133">Transmembrane helix</keyword>
<keyword evidence="4" id="KW-1185">Reference proteome</keyword>
<organism evidence="3 4">
    <name type="scientific">Actinocatenispora rupis</name>
    <dbReference type="NCBI Taxonomy" id="519421"/>
    <lineage>
        <taxon>Bacteria</taxon>
        <taxon>Bacillati</taxon>
        <taxon>Actinomycetota</taxon>
        <taxon>Actinomycetes</taxon>
        <taxon>Micromonosporales</taxon>
        <taxon>Micromonosporaceae</taxon>
        <taxon>Actinocatenispora</taxon>
    </lineage>
</organism>
<feature type="transmembrane region" description="Helical" evidence="2">
    <location>
        <begin position="125"/>
        <end position="142"/>
    </location>
</feature>
<feature type="transmembrane region" description="Helical" evidence="2">
    <location>
        <begin position="80"/>
        <end position="105"/>
    </location>
</feature>
<proteinExistence type="inferred from homology"/>
<comment type="caution">
    <text evidence="3">The sequence shown here is derived from an EMBL/GenBank/DDBJ whole genome shotgun (WGS) entry which is preliminary data.</text>
</comment>
<dbReference type="PANTHER" id="PTHR34295:SF1">
    <property type="entry name" value="BIOTIN TRANSPORTER BIOY"/>
    <property type="match status" value="1"/>
</dbReference>
<dbReference type="Proteomes" id="UP000612808">
    <property type="component" value="Unassembled WGS sequence"/>
</dbReference>
<dbReference type="EMBL" id="BOMB01000031">
    <property type="protein sequence ID" value="GID14451.1"/>
    <property type="molecule type" value="Genomic_DNA"/>
</dbReference>
<sequence length="218" mass="21910">MTLTVPARTPVPLRADLTPTEDVVSTNSVAVRRHVLADLIPGSVARNALLVVGGAALTGLAAQLSVPIQPISPVPVTGQTFAVLLVAAALGPWRALTSMVLYLAVGMAGVPWFAGGTSGAGGASFGYILGYLAAGLLVGELARRAGDRTPLRTVGTMVAGNAVIYAFGVSWLVATVGLSVGTALAVGVVPFLIGDGIKIALAAGILPGAWALVRRLGR</sequence>
<protein>
    <submittedName>
        <fullName evidence="3">Biotin biosynthesis protein BioY</fullName>
    </submittedName>
</protein>
<comment type="similarity">
    <text evidence="1">Belongs to the BioY family.</text>
</comment>
<dbReference type="GO" id="GO:0015225">
    <property type="term" value="F:biotin transmembrane transporter activity"/>
    <property type="evidence" value="ECO:0007669"/>
    <property type="project" value="InterPro"/>
</dbReference>
<evidence type="ECO:0000313" key="3">
    <source>
        <dbReference type="EMBL" id="GID14451.1"/>
    </source>
</evidence>